<reference evidence="3" key="1">
    <citation type="submission" date="2018-03" db="EMBL/GenBank/DDBJ databases">
        <authorList>
            <person name="Guldener U."/>
        </authorList>
    </citation>
    <scope>NUCLEOTIDE SEQUENCE</scope>
</reference>
<feature type="compositionally biased region" description="Acidic residues" evidence="2">
    <location>
        <begin position="318"/>
        <end position="333"/>
    </location>
</feature>
<feature type="region of interest" description="Disordered" evidence="2">
    <location>
        <begin position="298"/>
        <end position="441"/>
    </location>
</feature>
<name>A0AAE8MXR3_9PEZI</name>
<comment type="similarity">
    <text evidence="1">Belongs to the PPP4R2 family.</text>
</comment>
<dbReference type="GO" id="GO:0005634">
    <property type="term" value="C:nucleus"/>
    <property type="evidence" value="ECO:0007669"/>
    <property type="project" value="TreeGrafter"/>
</dbReference>
<gene>
    <name evidence="3" type="ORF">DNG_05033</name>
</gene>
<comment type="caution">
    <text evidence="3">The sequence shown here is derived from an EMBL/GenBank/DDBJ whole genome shotgun (WGS) entry which is preliminary data.</text>
</comment>
<dbReference type="AlphaFoldDB" id="A0AAE8MXR3"/>
<organism evidence="3 4">
    <name type="scientific">Cephalotrichum gorgonifer</name>
    <dbReference type="NCBI Taxonomy" id="2041049"/>
    <lineage>
        <taxon>Eukaryota</taxon>
        <taxon>Fungi</taxon>
        <taxon>Dikarya</taxon>
        <taxon>Ascomycota</taxon>
        <taxon>Pezizomycotina</taxon>
        <taxon>Sordariomycetes</taxon>
        <taxon>Hypocreomycetidae</taxon>
        <taxon>Microascales</taxon>
        <taxon>Microascaceae</taxon>
        <taxon>Cephalotrichum</taxon>
    </lineage>
</organism>
<accession>A0AAE8MXR3</accession>
<evidence type="ECO:0000256" key="2">
    <source>
        <dbReference type="SAM" id="MobiDB-lite"/>
    </source>
</evidence>
<dbReference type="EMBL" id="ONZQ02000006">
    <property type="protein sequence ID" value="SPO02360.1"/>
    <property type="molecule type" value="Genomic_DNA"/>
</dbReference>
<feature type="compositionally biased region" description="Low complexity" evidence="2">
    <location>
        <begin position="101"/>
        <end position="134"/>
    </location>
</feature>
<proteinExistence type="inferred from homology"/>
<dbReference type="PANTHER" id="PTHR16487">
    <property type="entry name" value="PPP4R2-RELATED PROTEIN"/>
    <property type="match status" value="1"/>
</dbReference>
<evidence type="ECO:0008006" key="5">
    <source>
        <dbReference type="Google" id="ProtNLM"/>
    </source>
</evidence>
<feature type="compositionally biased region" description="Low complexity" evidence="2">
    <location>
        <begin position="68"/>
        <end position="79"/>
    </location>
</feature>
<feature type="compositionally biased region" description="Basic and acidic residues" evidence="2">
    <location>
        <begin position="253"/>
        <end position="262"/>
    </location>
</feature>
<evidence type="ECO:0000256" key="1">
    <source>
        <dbReference type="ARBA" id="ARBA00009207"/>
    </source>
</evidence>
<keyword evidence="4" id="KW-1185">Reference proteome</keyword>
<protein>
    <recommendedName>
        <fullName evidence="5">PPP4R2 domain-containing protein</fullName>
    </recommendedName>
</protein>
<dbReference type="Proteomes" id="UP001187682">
    <property type="component" value="Unassembled WGS sequence"/>
</dbReference>
<dbReference type="InterPro" id="IPR015267">
    <property type="entry name" value="PPP4R2"/>
</dbReference>
<dbReference type="PANTHER" id="PTHR16487:SF0">
    <property type="entry name" value="PROTEIN PHOSPHATASE 4 REGULATORY SUBUNIT 2-RELATED"/>
    <property type="match status" value="1"/>
</dbReference>
<evidence type="ECO:0000313" key="4">
    <source>
        <dbReference type="Proteomes" id="UP001187682"/>
    </source>
</evidence>
<evidence type="ECO:0000313" key="3">
    <source>
        <dbReference type="EMBL" id="SPO02360.1"/>
    </source>
</evidence>
<feature type="region of interest" description="Disordered" evidence="2">
    <location>
        <begin position="249"/>
        <end position="272"/>
    </location>
</feature>
<sequence>MGNEADDELLKKLAEGLIPHAEIFPTPDTWPRLLDAIVTRLNKIAHEEFPIPTLPPPAPKWNRRAEQPSSNTPVPSSPTMHPTLSPDADKENADPAPPAQPAQAAEQPAAAAAATSPPKKTAANPDGDGDDAAATATALPPQLSEMLSDITTTLSSFPSHPPHTIQRVAELVLEPTRHYRALASYLHALDRVVRVTSSTSAYPLPLPDVSFANGAPADTVSWASTAQNNPGSDEALGGALLTPVPWLPSESSPHQRELRTESTETIEGPNGVGSIETVSISVNGMAFARGAAQAEILRREQASHVSSGSESAEKEGGEEGEGGGEEEEEEEEEPHARGPVELGANDLGPTVLTINRIDENSLHPQEIDLEAAVGRKMDSGESPGRVGEGAEAAEVEAGGDVTMEGGEGVPKRGAEEGPEGELSPKKARSEADEDMGGVGES</sequence>
<dbReference type="GO" id="GO:0005737">
    <property type="term" value="C:cytoplasm"/>
    <property type="evidence" value="ECO:0007669"/>
    <property type="project" value="TreeGrafter"/>
</dbReference>
<dbReference type="Pfam" id="PF09184">
    <property type="entry name" value="PPP4R2"/>
    <property type="match status" value="1"/>
</dbReference>
<feature type="region of interest" description="Disordered" evidence="2">
    <location>
        <begin position="49"/>
        <end position="134"/>
    </location>
</feature>
<feature type="compositionally biased region" description="Low complexity" evidence="2">
    <location>
        <begin position="389"/>
        <end position="399"/>
    </location>
</feature>
<dbReference type="GO" id="GO:0030289">
    <property type="term" value="C:protein phosphatase 4 complex"/>
    <property type="evidence" value="ECO:0007669"/>
    <property type="project" value="InterPro"/>
</dbReference>
<dbReference type="GO" id="GO:0019888">
    <property type="term" value="F:protein phosphatase regulator activity"/>
    <property type="evidence" value="ECO:0007669"/>
    <property type="project" value="InterPro"/>
</dbReference>